<dbReference type="eggNOG" id="COG0530">
    <property type="taxonomic scope" value="Bacteria"/>
</dbReference>
<evidence type="ECO:0000256" key="4">
    <source>
        <dbReference type="ARBA" id="ARBA00023136"/>
    </source>
</evidence>
<feature type="transmembrane region" description="Helical" evidence="5">
    <location>
        <begin position="187"/>
        <end position="206"/>
    </location>
</feature>
<name>G6EF71_9SPHN</name>
<dbReference type="Proteomes" id="UP000004030">
    <property type="component" value="Unassembled WGS sequence"/>
</dbReference>
<dbReference type="KEGG" id="npn:JI59_05040"/>
<protein>
    <submittedName>
        <fullName evidence="7">Sodium/calcium exchanger membrane region</fullName>
    </submittedName>
</protein>
<keyword evidence="4 5" id="KW-0472">Membrane</keyword>
<accession>G6EF71</accession>
<reference evidence="7 8" key="1">
    <citation type="journal article" date="2012" name="J. Bacteriol.">
        <title>Genome sequence of benzo(a)pyrene-degrading bacterium Novosphingobium pentaromativorans US6-1.</title>
        <authorList>
            <person name="Luo Y.R."/>
            <person name="Kang S.G."/>
            <person name="Kim S.J."/>
            <person name="Kim M.R."/>
            <person name="Li N."/>
            <person name="Lee J.H."/>
            <person name="Kwon K.K."/>
        </authorList>
    </citation>
    <scope>NUCLEOTIDE SEQUENCE [LARGE SCALE GENOMIC DNA]</scope>
    <source>
        <strain evidence="7 8">US6-1</strain>
    </source>
</reference>
<comment type="caution">
    <text evidence="7">The sequence shown here is derived from an EMBL/GenBank/DDBJ whole genome shotgun (WGS) entry which is preliminary data.</text>
</comment>
<evidence type="ECO:0000256" key="2">
    <source>
        <dbReference type="ARBA" id="ARBA00022692"/>
    </source>
</evidence>
<feature type="transmembrane region" description="Helical" evidence="5">
    <location>
        <begin position="71"/>
        <end position="94"/>
    </location>
</feature>
<evidence type="ECO:0000256" key="5">
    <source>
        <dbReference type="SAM" id="Phobius"/>
    </source>
</evidence>
<evidence type="ECO:0000313" key="8">
    <source>
        <dbReference type="Proteomes" id="UP000004030"/>
    </source>
</evidence>
<feature type="transmembrane region" description="Helical" evidence="5">
    <location>
        <begin position="106"/>
        <end position="127"/>
    </location>
</feature>
<sequence length="336" mass="35885">MQFVLPWGQFGLCLLAIGLAGPVLTRSGQAIAQLTGMSASWVGLVMLATATSLPELFTGISAVTIADAPDIAMGDALGSCIFNLVMLALLDALSRDTPVWRRIDQGHILTASFGIILISFVGALVLIARSDLNFRIGHVSVYSPLLLVLYAVAMRAAFFYERRPERITPVQDKEEVGISLKRALIRYILSASVIGATGAWLPFVGLEIAEVMGWKTSFVGTLLVAAATSLPELIVTISALRMGMADMAIGNLLGSNLFAILVIALDDLAYTQDSFFAVVSPAHAVTAFAASIMAGLCIVGLLYRPGNRFFGFLGWISLSLLAVYLLSSYAIYLYGH</sequence>
<dbReference type="InterPro" id="IPR004837">
    <property type="entry name" value="NaCa_Exmemb"/>
</dbReference>
<feature type="domain" description="Sodium/calcium exchanger membrane region" evidence="6">
    <location>
        <begin position="188"/>
        <end position="328"/>
    </location>
</feature>
<dbReference type="GO" id="GO:0008273">
    <property type="term" value="F:calcium, potassium:sodium antiporter activity"/>
    <property type="evidence" value="ECO:0007669"/>
    <property type="project" value="TreeGrafter"/>
</dbReference>
<dbReference type="EMBL" id="AGFM01000047">
    <property type="protein sequence ID" value="EHJ60029.1"/>
    <property type="molecule type" value="Genomic_DNA"/>
</dbReference>
<feature type="transmembrane region" description="Helical" evidence="5">
    <location>
        <begin position="252"/>
        <end position="270"/>
    </location>
</feature>
<dbReference type="PATRIC" id="fig|1088721.3.peg.2957"/>
<dbReference type="PANTHER" id="PTHR10846:SF8">
    <property type="entry name" value="INNER MEMBRANE PROTEIN YRBG"/>
    <property type="match status" value="1"/>
</dbReference>
<evidence type="ECO:0000313" key="7">
    <source>
        <dbReference type="EMBL" id="EHJ60029.1"/>
    </source>
</evidence>
<dbReference type="Gene3D" id="1.20.1420.30">
    <property type="entry name" value="NCX, central ion-binding region"/>
    <property type="match status" value="1"/>
</dbReference>
<keyword evidence="8" id="KW-1185">Reference proteome</keyword>
<keyword evidence="2 5" id="KW-0812">Transmembrane</keyword>
<evidence type="ECO:0000256" key="1">
    <source>
        <dbReference type="ARBA" id="ARBA00004141"/>
    </source>
</evidence>
<feature type="transmembrane region" description="Helical" evidence="5">
    <location>
        <begin position="282"/>
        <end position="303"/>
    </location>
</feature>
<dbReference type="Pfam" id="PF01699">
    <property type="entry name" value="Na_Ca_ex"/>
    <property type="match status" value="2"/>
</dbReference>
<keyword evidence="3 5" id="KW-1133">Transmembrane helix</keyword>
<dbReference type="GO" id="GO:0006874">
    <property type="term" value="P:intracellular calcium ion homeostasis"/>
    <property type="evidence" value="ECO:0007669"/>
    <property type="project" value="TreeGrafter"/>
</dbReference>
<dbReference type="GO" id="GO:0005262">
    <property type="term" value="F:calcium channel activity"/>
    <property type="evidence" value="ECO:0007669"/>
    <property type="project" value="TreeGrafter"/>
</dbReference>
<dbReference type="AlphaFoldDB" id="G6EF71"/>
<gene>
    <name evidence="7" type="ORF">NSU_2992</name>
</gene>
<organism evidence="7 8">
    <name type="scientific">Novosphingobium pentaromativorans US6-1</name>
    <dbReference type="NCBI Taxonomy" id="1088721"/>
    <lineage>
        <taxon>Bacteria</taxon>
        <taxon>Pseudomonadati</taxon>
        <taxon>Pseudomonadota</taxon>
        <taxon>Alphaproteobacteria</taxon>
        <taxon>Sphingomonadales</taxon>
        <taxon>Sphingomonadaceae</taxon>
        <taxon>Novosphingobium</taxon>
    </lineage>
</organism>
<dbReference type="OrthoDB" id="9794225at2"/>
<feature type="domain" description="Sodium/calcium exchanger membrane region" evidence="6">
    <location>
        <begin position="7"/>
        <end position="154"/>
    </location>
</feature>
<feature type="transmembrane region" description="Helical" evidence="5">
    <location>
        <begin position="218"/>
        <end position="240"/>
    </location>
</feature>
<feature type="transmembrane region" description="Helical" evidence="5">
    <location>
        <begin position="6"/>
        <end position="24"/>
    </location>
</feature>
<comment type="subcellular location">
    <subcellularLocation>
        <location evidence="1">Membrane</location>
        <topology evidence="1">Multi-pass membrane protein</topology>
    </subcellularLocation>
</comment>
<evidence type="ECO:0000256" key="3">
    <source>
        <dbReference type="ARBA" id="ARBA00022989"/>
    </source>
</evidence>
<feature type="transmembrane region" description="Helical" evidence="5">
    <location>
        <begin position="31"/>
        <end position="51"/>
    </location>
</feature>
<proteinExistence type="predicted"/>
<evidence type="ECO:0000259" key="6">
    <source>
        <dbReference type="Pfam" id="PF01699"/>
    </source>
</evidence>
<dbReference type="InterPro" id="IPR044880">
    <property type="entry name" value="NCX_ion-bd_dom_sf"/>
</dbReference>
<dbReference type="STRING" id="1088721.JI59_05040"/>
<dbReference type="RefSeq" id="WP_007013900.1">
    <property type="nucleotide sequence ID" value="NZ_AGFM01000047.1"/>
</dbReference>
<dbReference type="GO" id="GO:0005886">
    <property type="term" value="C:plasma membrane"/>
    <property type="evidence" value="ECO:0007669"/>
    <property type="project" value="TreeGrafter"/>
</dbReference>
<feature type="transmembrane region" description="Helical" evidence="5">
    <location>
        <begin position="310"/>
        <end position="334"/>
    </location>
</feature>
<feature type="transmembrane region" description="Helical" evidence="5">
    <location>
        <begin position="139"/>
        <end position="158"/>
    </location>
</feature>
<dbReference type="InterPro" id="IPR004481">
    <property type="entry name" value="K/Na/Ca-exchanger"/>
</dbReference>
<dbReference type="PANTHER" id="PTHR10846">
    <property type="entry name" value="SODIUM/POTASSIUM/CALCIUM EXCHANGER"/>
    <property type="match status" value="1"/>
</dbReference>